<organism evidence="1 2">
    <name type="scientific">Prunus yedoensis var. nudiflora</name>
    <dbReference type="NCBI Taxonomy" id="2094558"/>
    <lineage>
        <taxon>Eukaryota</taxon>
        <taxon>Viridiplantae</taxon>
        <taxon>Streptophyta</taxon>
        <taxon>Embryophyta</taxon>
        <taxon>Tracheophyta</taxon>
        <taxon>Spermatophyta</taxon>
        <taxon>Magnoliopsida</taxon>
        <taxon>eudicotyledons</taxon>
        <taxon>Gunneridae</taxon>
        <taxon>Pentapetalae</taxon>
        <taxon>rosids</taxon>
        <taxon>fabids</taxon>
        <taxon>Rosales</taxon>
        <taxon>Rosaceae</taxon>
        <taxon>Amygdaloideae</taxon>
        <taxon>Amygdaleae</taxon>
        <taxon>Prunus</taxon>
    </lineage>
</organism>
<sequence>MSNNEEPVEETNGDSFHIVKLGLKDRSKKVAQTKEILSKQAVQTREILSEQAVKIAKQAEEHEMFINKKRNMCSNVLLV</sequence>
<evidence type="ECO:0000313" key="1">
    <source>
        <dbReference type="EMBL" id="PQQ16216.1"/>
    </source>
</evidence>
<dbReference type="EMBL" id="PJQY01000202">
    <property type="protein sequence ID" value="PQQ16216.1"/>
    <property type="molecule type" value="Genomic_DNA"/>
</dbReference>
<reference evidence="1 2" key="1">
    <citation type="submission" date="2018-02" db="EMBL/GenBank/DDBJ databases">
        <title>Draft genome of wild Prunus yedoensis var. nudiflora.</title>
        <authorList>
            <person name="Baek S."/>
            <person name="Kim J.-H."/>
            <person name="Choi K."/>
            <person name="Kim G.-B."/>
            <person name="Cho A."/>
            <person name="Jang H."/>
            <person name="Shin C.-H."/>
            <person name="Yu H.-J."/>
            <person name="Mun J.-H."/>
        </authorList>
    </citation>
    <scope>NUCLEOTIDE SEQUENCE [LARGE SCALE GENOMIC DNA]</scope>
    <source>
        <strain evidence="2">cv. Jeju island</strain>
        <tissue evidence="1">Leaf</tissue>
    </source>
</reference>
<protein>
    <submittedName>
        <fullName evidence="1">Putative membrane protein</fullName>
    </submittedName>
</protein>
<accession>A0A315APH7</accession>
<comment type="caution">
    <text evidence="1">The sequence shown here is derived from an EMBL/GenBank/DDBJ whole genome shotgun (WGS) entry which is preliminary data.</text>
</comment>
<evidence type="ECO:0000313" key="2">
    <source>
        <dbReference type="Proteomes" id="UP000250321"/>
    </source>
</evidence>
<dbReference type="OrthoDB" id="1723499at2759"/>
<name>A0A315APH7_PRUYE</name>
<dbReference type="Proteomes" id="UP000250321">
    <property type="component" value="Unassembled WGS sequence"/>
</dbReference>
<dbReference type="STRING" id="2094558.A0A315APH7"/>
<keyword evidence="2" id="KW-1185">Reference proteome</keyword>
<dbReference type="AlphaFoldDB" id="A0A315APH7"/>
<gene>
    <name evidence="1" type="ORF">Pyn_17052</name>
</gene>
<proteinExistence type="predicted"/>